<evidence type="ECO:0000259" key="4">
    <source>
        <dbReference type="Pfam" id="PF14420"/>
    </source>
</evidence>
<dbReference type="eggNOG" id="KOG4177">
    <property type="taxonomic scope" value="Eukaryota"/>
</dbReference>
<dbReference type="VEuPathDB" id="FungiDB:ACLA_083640"/>
<dbReference type="Pfam" id="PF14420">
    <property type="entry name" value="Clr5"/>
    <property type="match status" value="1"/>
</dbReference>
<dbReference type="PROSITE" id="PS50088">
    <property type="entry name" value="ANK_REPEAT"/>
    <property type="match status" value="1"/>
</dbReference>
<dbReference type="InterPro" id="IPR002110">
    <property type="entry name" value="Ankyrin_rpt"/>
</dbReference>
<dbReference type="GeneID" id="4700535"/>
<dbReference type="EMBL" id="DS027060">
    <property type="protein sequence ID" value="EAW06669.1"/>
    <property type="molecule type" value="Genomic_DNA"/>
</dbReference>
<evidence type="ECO:0000313" key="6">
    <source>
        <dbReference type="Proteomes" id="UP000006701"/>
    </source>
</evidence>
<dbReference type="GO" id="GO:0005634">
    <property type="term" value="C:nucleus"/>
    <property type="evidence" value="ECO:0007669"/>
    <property type="project" value="TreeGrafter"/>
</dbReference>
<dbReference type="KEGG" id="act:ACLA_083640"/>
<dbReference type="OMA" id="WADVNSH"/>
<protein>
    <submittedName>
        <fullName evidence="5">Ankyrin repeat protein</fullName>
    </submittedName>
</protein>
<dbReference type="InterPro" id="IPR036770">
    <property type="entry name" value="Ankyrin_rpt-contain_sf"/>
</dbReference>
<keyword evidence="2 3" id="KW-0040">ANK repeat</keyword>
<feature type="repeat" description="ANK" evidence="3">
    <location>
        <begin position="160"/>
        <end position="198"/>
    </location>
</feature>
<name>A1CTN2_ASPCL</name>
<dbReference type="InterPro" id="IPR025676">
    <property type="entry name" value="Clr5_dom"/>
</dbReference>
<accession>A1CTN2</accession>
<gene>
    <name evidence="5" type="ORF">ACLA_083640</name>
</gene>
<dbReference type="RefSeq" id="XP_001268095.1">
    <property type="nucleotide sequence ID" value="XM_001268094.1"/>
</dbReference>
<dbReference type="Proteomes" id="UP000006701">
    <property type="component" value="Unassembled WGS sequence"/>
</dbReference>
<feature type="domain" description="Clr5" evidence="4">
    <location>
        <begin position="2"/>
        <end position="38"/>
    </location>
</feature>
<dbReference type="Gene3D" id="1.25.40.20">
    <property type="entry name" value="Ankyrin repeat-containing domain"/>
    <property type="match status" value="2"/>
</dbReference>
<dbReference type="PROSITE" id="PS50297">
    <property type="entry name" value="ANK_REP_REGION"/>
    <property type="match status" value="1"/>
</dbReference>
<dbReference type="OrthoDB" id="3200163at2759"/>
<evidence type="ECO:0000313" key="5">
    <source>
        <dbReference type="EMBL" id="EAW06669.1"/>
    </source>
</evidence>
<organism evidence="5 6">
    <name type="scientific">Aspergillus clavatus (strain ATCC 1007 / CBS 513.65 / DSM 816 / NCTC 3887 / NRRL 1 / QM 1276 / 107)</name>
    <dbReference type="NCBI Taxonomy" id="344612"/>
    <lineage>
        <taxon>Eukaryota</taxon>
        <taxon>Fungi</taxon>
        <taxon>Dikarya</taxon>
        <taxon>Ascomycota</taxon>
        <taxon>Pezizomycotina</taxon>
        <taxon>Eurotiomycetes</taxon>
        <taxon>Eurotiomycetidae</taxon>
        <taxon>Eurotiales</taxon>
        <taxon>Aspergillaceae</taxon>
        <taxon>Aspergillus</taxon>
        <taxon>Aspergillus subgen. Fumigati</taxon>
    </lineage>
</organism>
<evidence type="ECO:0000256" key="2">
    <source>
        <dbReference type="ARBA" id="ARBA00023043"/>
    </source>
</evidence>
<reference evidence="5 6" key="1">
    <citation type="journal article" date="2008" name="PLoS Genet.">
        <title>Genomic islands in the pathogenic filamentous fungus Aspergillus fumigatus.</title>
        <authorList>
            <person name="Fedorova N.D."/>
            <person name="Khaldi N."/>
            <person name="Joardar V.S."/>
            <person name="Maiti R."/>
            <person name="Amedeo P."/>
            <person name="Anderson M.J."/>
            <person name="Crabtree J."/>
            <person name="Silva J.C."/>
            <person name="Badger J.H."/>
            <person name="Albarraq A."/>
            <person name="Angiuoli S."/>
            <person name="Bussey H."/>
            <person name="Bowyer P."/>
            <person name="Cotty P.J."/>
            <person name="Dyer P.S."/>
            <person name="Egan A."/>
            <person name="Galens K."/>
            <person name="Fraser-Liggett C.M."/>
            <person name="Haas B.J."/>
            <person name="Inman J.M."/>
            <person name="Kent R."/>
            <person name="Lemieux S."/>
            <person name="Malavazi I."/>
            <person name="Orvis J."/>
            <person name="Roemer T."/>
            <person name="Ronning C.M."/>
            <person name="Sundaram J.P."/>
            <person name="Sutton G."/>
            <person name="Turner G."/>
            <person name="Venter J.C."/>
            <person name="White O.R."/>
            <person name="Whitty B.R."/>
            <person name="Youngman P."/>
            <person name="Wolfe K.H."/>
            <person name="Goldman G.H."/>
            <person name="Wortman J.R."/>
            <person name="Jiang B."/>
            <person name="Denning D.W."/>
            <person name="Nierman W.C."/>
        </authorList>
    </citation>
    <scope>NUCLEOTIDE SEQUENCE [LARGE SCALE GENOMIC DNA]</scope>
    <source>
        <strain evidence="6">ATCC 1007 / CBS 513.65 / DSM 816 / NCTC 3887 / NRRL 1</strain>
    </source>
</reference>
<evidence type="ECO:0000256" key="3">
    <source>
        <dbReference type="PROSITE-ProRule" id="PRU00023"/>
    </source>
</evidence>
<dbReference type="PANTHER" id="PTHR24124">
    <property type="entry name" value="ANKYRIN REPEAT FAMILY A"/>
    <property type="match status" value="1"/>
</dbReference>
<proteinExistence type="predicted"/>
<dbReference type="AlphaFoldDB" id="A1CTN2"/>
<dbReference type="SMART" id="SM00248">
    <property type="entry name" value="ANK"/>
    <property type="match status" value="4"/>
</dbReference>
<keyword evidence="1" id="KW-0677">Repeat</keyword>
<dbReference type="GO" id="GO:0010468">
    <property type="term" value="P:regulation of gene expression"/>
    <property type="evidence" value="ECO:0007669"/>
    <property type="project" value="TreeGrafter"/>
</dbReference>
<dbReference type="HOGENOM" id="CLU_500537_0_0_1"/>
<dbReference type="PANTHER" id="PTHR24124:SF14">
    <property type="entry name" value="CHROMOSOME UNDETERMINED SCAFFOLD_25, WHOLE GENOME SHOTGUN SEQUENCE"/>
    <property type="match status" value="1"/>
</dbReference>
<keyword evidence="6" id="KW-1185">Reference proteome</keyword>
<dbReference type="Pfam" id="PF12796">
    <property type="entry name" value="Ank_2"/>
    <property type="match status" value="1"/>
</dbReference>
<dbReference type="SUPFAM" id="SSF48403">
    <property type="entry name" value="Ankyrin repeat"/>
    <property type="match status" value="1"/>
</dbReference>
<sequence length="544" mass="61668">MAPVWKDKKEEIRQLYLVQGLSLARTRREMERRDFYKSTADLYHVDPIVEPSGGQSVAGGDLAAYGHDYAGLFITRQVGIGATSLHDAVIHEDEEQVKDWLLQRAPIDVGDIHGNLPLHYALHHRSNKIAKLLLGYYEKDAEPLVNPRHVHSTLCYQDENGDTPLHLAISPDSLQYEHDESILTLLLKAGANPYTPNKLGISPVQKAVDFISPTMSWNHARHVDKMLVVRSVGLTAEARNSLFERFLERSDNAWIEGDTSSNSLFRDFLCHGADADIPTGPTSQRLLKYFLDYCYRTRHTWKNCDLSLAALICQKLDVTKVSIKRDTYLHELISFVGAWNYSPSMSELIGGLVKRKVDVNHLNADGKTPLMLLMEKRQLVDEVHDVLAFLLSHGADPWIPDAKGDFPVYAAVRNNPRMGIKLGKAILHANYTLDPIIACHDDWWQSWKHALILTDWDIASKVLQRASHLLPPSIEVPIFHLALTVLAEKYLQRATDWYLSTDKSPQEWNHHLAIVAGILTKSHGLDVSPQWFHYLLVLRCRTSM</sequence>
<evidence type="ECO:0000256" key="1">
    <source>
        <dbReference type="ARBA" id="ARBA00022737"/>
    </source>
</evidence>